<dbReference type="InterPro" id="IPR011989">
    <property type="entry name" value="ARM-like"/>
</dbReference>
<dbReference type="AlphaFoldDB" id="A0A1Y2G321"/>
<name>A0A1Y2G321_9BASI</name>
<protein>
    <recommendedName>
        <fullName evidence="3">UNC-45/Cro1/She4 central domain-containing protein</fullName>
    </recommendedName>
</protein>
<evidence type="ECO:0000256" key="2">
    <source>
        <dbReference type="ARBA" id="ARBA00022490"/>
    </source>
</evidence>
<dbReference type="Pfam" id="PF11701">
    <property type="entry name" value="UNC45-central"/>
    <property type="match status" value="1"/>
</dbReference>
<gene>
    <name evidence="4" type="ORF">BCR35DRAFT_299108</name>
</gene>
<dbReference type="STRING" id="106004.A0A1Y2G321"/>
<dbReference type="SUPFAM" id="SSF48371">
    <property type="entry name" value="ARM repeat"/>
    <property type="match status" value="1"/>
</dbReference>
<keyword evidence="5" id="KW-1185">Reference proteome</keyword>
<dbReference type="InterPro" id="IPR024660">
    <property type="entry name" value="UCS_central_dom"/>
</dbReference>
<comment type="subcellular location">
    <subcellularLocation>
        <location evidence="1">Cytoplasm</location>
    </subcellularLocation>
</comment>
<dbReference type="InParanoid" id="A0A1Y2G321"/>
<dbReference type="GO" id="GO:0005737">
    <property type="term" value="C:cytoplasm"/>
    <property type="evidence" value="ECO:0007669"/>
    <property type="project" value="UniProtKB-SubCell"/>
</dbReference>
<comment type="caution">
    <text evidence="4">The sequence shown here is derived from an EMBL/GenBank/DDBJ whole genome shotgun (WGS) entry which is preliminary data.</text>
</comment>
<proteinExistence type="predicted"/>
<feature type="domain" description="UNC-45/Cro1/She4 central" evidence="3">
    <location>
        <begin position="32"/>
        <end position="199"/>
    </location>
</feature>
<evidence type="ECO:0000259" key="3">
    <source>
        <dbReference type="Pfam" id="PF11701"/>
    </source>
</evidence>
<accession>A0A1Y2G321</accession>
<evidence type="ECO:0000313" key="5">
    <source>
        <dbReference type="Proteomes" id="UP000193467"/>
    </source>
</evidence>
<reference evidence="4 5" key="1">
    <citation type="submission" date="2016-07" db="EMBL/GenBank/DDBJ databases">
        <title>Pervasive Adenine N6-methylation of Active Genes in Fungi.</title>
        <authorList>
            <consortium name="DOE Joint Genome Institute"/>
            <person name="Mondo S.J."/>
            <person name="Dannebaum R.O."/>
            <person name="Kuo R.C."/>
            <person name="Labutti K."/>
            <person name="Haridas S."/>
            <person name="Kuo A."/>
            <person name="Salamov A."/>
            <person name="Ahrendt S.R."/>
            <person name="Lipzen A."/>
            <person name="Sullivan W."/>
            <person name="Andreopoulos W.B."/>
            <person name="Clum A."/>
            <person name="Lindquist E."/>
            <person name="Daum C."/>
            <person name="Ramamoorthy G.K."/>
            <person name="Gryganskyi A."/>
            <person name="Culley D."/>
            <person name="Magnuson J.K."/>
            <person name="James T.Y."/>
            <person name="O'Malley M.A."/>
            <person name="Stajich J.E."/>
            <person name="Spatafora J.W."/>
            <person name="Visel A."/>
            <person name="Grigoriev I.V."/>
        </authorList>
    </citation>
    <scope>NUCLEOTIDE SEQUENCE [LARGE SCALE GENOMIC DNA]</scope>
    <source>
        <strain evidence="4 5">62-1032</strain>
    </source>
</reference>
<dbReference type="GO" id="GO:0051879">
    <property type="term" value="F:Hsp90 protein binding"/>
    <property type="evidence" value="ECO:0007669"/>
    <property type="project" value="TreeGrafter"/>
</dbReference>
<organism evidence="4 5">
    <name type="scientific">Leucosporidium creatinivorum</name>
    <dbReference type="NCBI Taxonomy" id="106004"/>
    <lineage>
        <taxon>Eukaryota</taxon>
        <taxon>Fungi</taxon>
        <taxon>Dikarya</taxon>
        <taxon>Basidiomycota</taxon>
        <taxon>Pucciniomycotina</taxon>
        <taxon>Microbotryomycetes</taxon>
        <taxon>Leucosporidiales</taxon>
        <taxon>Leucosporidium</taxon>
    </lineage>
</organism>
<dbReference type="PANTHER" id="PTHR45994">
    <property type="entry name" value="FI21225P1"/>
    <property type="match status" value="1"/>
</dbReference>
<dbReference type="Proteomes" id="UP000193467">
    <property type="component" value="Unassembled WGS sequence"/>
</dbReference>
<dbReference type="InterPro" id="IPR016024">
    <property type="entry name" value="ARM-type_fold"/>
</dbReference>
<keyword evidence="2" id="KW-0963">Cytoplasm</keyword>
<dbReference type="EMBL" id="MCGR01000002">
    <property type="protein sequence ID" value="ORY91778.1"/>
    <property type="molecule type" value="Genomic_DNA"/>
</dbReference>
<evidence type="ECO:0000313" key="4">
    <source>
        <dbReference type="EMBL" id="ORY91778.1"/>
    </source>
</evidence>
<dbReference type="Gene3D" id="1.25.10.10">
    <property type="entry name" value="Leucine-rich Repeat Variant"/>
    <property type="match status" value="1"/>
</dbReference>
<dbReference type="OrthoDB" id="199930at2759"/>
<dbReference type="PANTHER" id="PTHR45994:SF1">
    <property type="entry name" value="FI21225P1"/>
    <property type="match status" value="1"/>
</dbReference>
<evidence type="ECO:0000256" key="1">
    <source>
        <dbReference type="ARBA" id="ARBA00004496"/>
    </source>
</evidence>
<sequence length="703" mass="73585">MAEMTSSGDGSSLQEQLKAILARSAPLSLNKEDLHLILPALIPSSAPSERTLSLALLARALTPSPTKSTLDSLRTAIEGRLAGTDSTDLVVGLSTLSAVLQVAPPLAVTYLKEGAVRENLEEAVEFITGPTTSKESKRGGERLALVELLSLAAGQSALRAQIGASAAPWLESVVGEPSQDVLEKDVRIATLAAVGIVKLRLGTEKPEEGGSAEGSDVKDVPSRWTLPQLAVLFVKLFIAVVPSPKSKTPVTLESSTSQTLLGCLEGMAYLTLVPSPTIKPAIATGPLLDALLGLLPATTPPSSSNPLDFAVATLLDHLTAFPPPVDSKGDAAQINRLKAFASAKQNAAPPKPELTSSVTTRVSLVVSHSPLPTLRQLCLSPSLACRRLAARITLSLVTPTTLRGTLLQGGIARFAVTLIRQIPTPFNPTEDVFAVQALAKLLITTNPLLVLGPSVSSPLLAEGINALTLPLAVANEEDFGGGTGLLVKFECLMALTNIASLDADVVAGIKLKPSSDSSTGRKLLPIVEELMLSSNTMVRRAATELMCNLVASQPGFDHYAATPFPPNPRPTDAAPPPTSHLHLLIALASSPDPQTRLAASGALTSLAMEPTLALSLALYPRGLEILLALVAEEDQDGLRHRAYDILRSVANGVGAANDAAWKERGRKGLEEAGVKKALKEAVEGKEKVVELREVAKEALVAME</sequence>